<accession>A0ACC2UIU0</accession>
<evidence type="ECO:0000313" key="2">
    <source>
        <dbReference type="Proteomes" id="UP001165960"/>
    </source>
</evidence>
<keyword evidence="2" id="KW-1185">Reference proteome</keyword>
<comment type="caution">
    <text evidence="1">The sequence shown here is derived from an EMBL/GenBank/DDBJ whole genome shotgun (WGS) entry which is preliminary data.</text>
</comment>
<dbReference type="Proteomes" id="UP001165960">
    <property type="component" value="Unassembled WGS sequence"/>
</dbReference>
<evidence type="ECO:0000313" key="1">
    <source>
        <dbReference type="EMBL" id="KAJ9086713.1"/>
    </source>
</evidence>
<dbReference type="EMBL" id="QTSX02000712">
    <property type="protein sequence ID" value="KAJ9086713.1"/>
    <property type="molecule type" value="Genomic_DNA"/>
</dbReference>
<gene>
    <name evidence="1" type="ORF">DSO57_1000970</name>
</gene>
<reference evidence="1" key="1">
    <citation type="submission" date="2022-04" db="EMBL/GenBank/DDBJ databases">
        <title>Genome of the entomopathogenic fungus Entomophthora muscae.</title>
        <authorList>
            <person name="Elya C."/>
            <person name="Lovett B.R."/>
            <person name="Lee E."/>
            <person name="Macias A.M."/>
            <person name="Hajek A.E."/>
            <person name="De Bivort B.L."/>
            <person name="Kasson M.T."/>
            <person name="De Fine Licht H.H."/>
            <person name="Stajich J.E."/>
        </authorList>
    </citation>
    <scope>NUCLEOTIDE SEQUENCE</scope>
    <source>
        <strain evidence="1">Berkeley</strain>
    </source>
</reference>
<name>A0ACC2UIU0_9FUNG</name>
<sequence>MVTIEEIVQDLKAQWEEAHKAVSKACFAAFKANCNRPAYPNWQSAQVAIAPHNSLSFFKPANIPRFDRNSNVNMFLLLYQSSMYGVDEAMKDATIINFLDTDTQTLLLTCLPENGWTYPKISWALMEEFSSQESLLEQKMDFLDTKLRVGETLEDFTSRFYLEAHTLAFMKALLFLM</sequence>
<proteinExistence type="predicted"/>
<organism evidence="1 2">
    <name type="scientific">Entomophthora muscae</name>
    <dbReference type="NCBI Taxonomy" id="34485"/>
    <lineage>
        <taxon>Eukaryota</taxon>
        <taxon>Fungi</taxon>
        <taxon>Fungi incertae sedis</taxon>
        <taxon>Zoopagomycota</taxon>
        <taxon>Entomophthoromycotina</taxon>
        <taxon>Entomophthoromycetes</taxon>
        <taxon>Entomophthorales</taxon>
        <taxon>Entomophthoraceae</taxon>
        <taxon>Entomophthora</taxon>
    </lineage>
</organism>
<protein>
    <submittedName>
        <fullName evidence="1">Uncharacterized protein</fullName>
    </submittedName>
</protein>